<dbReference type="RefSeq" id="WP_187686957.1">
    <property type="nucleotide sequence ID" value="NZ_AP023396.1"/>
</dbReference>
<comment type="subcellular location">
    <subcellularLocation>
        <location evidence="1">Cell membrane</location>
        <topology evidence="1">Multi-pass membrane protein</topology>
    </subcellularLocation>
</comment>
<evidence type="ECO:0000256" key="5">
    <source>
        <dbReference type="ARBA" id="ARBA00022982"/>
    </source>
</evidence>
<dbReference type="GO" id="GO:0009055">
    <property type="term" value="F:electron transfer activity"/>
    <property type="evidence" value="ECO:0007669"/>
    <property type="project" value="TreeGrafter"/>
</dbReference>
<dbReference type="InterPro" id="IPR036197">
    <property type="entry name" value="NarG-like_sf"/>
</dbReference>
<proteinExistence type="predicted"/>
<dbReference type="GO" id="GO:0005886">
    <property type="term" value="C:plasma membrane"/>
    <property type="evidence" value="ECO:0007669"/>
    <property type="project" value="UniProtKB-SubCell"/>
</dbReference>
<evidence type="ECO:0000313" key="12">
    <source>
        <dbReference type="Proteomes" id="UP000516173"/>
    </source>
</evidence>
<dbReference type="AlphaFoldDB" id="A0A7G1KDU3"/>
<dbReference type="Gene3D" id="1.20.950.20">
    <property type="entry name" value="Transmembrane di-heme cytochromes, Chain C"/>
    <property type="match status" value="1"/>
</dbReference>
<evidence type="ECO:0000256" key="2">
    <source>
        <dbReference type="ARBA" id="ARBA00022448"/>
    </source>
</evidence>
<name>A0A7G1KDU3_9NOCA</name>
<dbReference type="KEGG" id="nwl:NWFMUON74_11790"/>
<keyword evidence="6 9" id="KW-1133">Transmembrane helix</keyword>
<sequence length="226" mass="24491">MPVLLWVVLPYCAVVSFVLGNVWRYRHDRFHPAGGGPDIDRLERYGANAFRLGTVLVLAARVTDVATSGPHDHPRGVLHAIPAGVEMVAGPTAAAGAVLVFLPPMIAGAYRAPVTPLDRLTLPVLTAVVLSGILVRFDPNSLDGNYRPAETLFAWARSLFILRPKPETMADAPALHRLRALTVLLLIGIWPYTRLAGIFAGPVVRYATRCRTARLIPRPGRPGIGF</sequence>
<evidence type="ECO:0000256" key="7">
    <source>
        <dbReference type="ARBA" id="ARBA00023002"/>
    </source>
</evidence>
<dbReference type="GO" id="GO:0008940">
    <property type="term" value="F:nitrate reductase activity"/>
    <property type="evidence" value="ECO:0007669"/>
    <property type="project" value="TreeGrafter"/>
</dbReference>
<dbReference type="PANTHER" id="PTHR30598">
    <property type="entry name" value="NITRATE REDUCTASE PRIVATE CHAPERONE, REDOX ENZYME MATURATION PROTEIN REMP FAMILY"/>
    <property type="match status" value="1"/>
</dbReference>
<feature type="transmembrane region" description="Helical" evidence="9">
    <location>
        <begin position="183"/>
        <end position="204"/>
    </location>
</feature>
<dbReference type="SUPFAM" id="SSF103501">
    <property type="entry name" value="Respiratory nitrate reductase 1 gamma chain"/>
    <property type="match status" value="1"/>
</dbReference>
<dbReference type="GO" id="GO:0020037">
    <property type="term" value="F:heme binding"/>
    <property type="evidence" value="ECO:0007669"/>
    <property type="project" value="TreeGrafter"/>
</dbReference>
<evidence type="ECO:0000256" key="4">
    <source>
        <dbReference type="ARBA" id="ARBA00022692"/>
    </source>
</evidence>
<dbReference type="InterPro" id="IPR051936">
    <property type="entry name" value="Heme-iron_electron_transfer"/>
</dbReference>
<evidence type="ECO:0000256" key="8">
    <source>
        <dbReference type="ARBA" id="ARBA00023136"/>
    </source>
</evidence>
<reference evidence="11 12" key="1">
    <citation type="submission" date="2020-08" db="EMBL/GenBank/DDBJ databases">
        <title>Genome Sequencing of Nocardia wallacei strain FMUON74 and assembly.</title>
        <authorList>
            <person name="Toyokawa M."/>
            <person name="Uesaka K."/>
        </authorList>
    </citation>
    <scope>NUCLEOTIDE SEQUENCE [LARGE SCALE GENOMIC DNA]</scope>
    <source>
        <strain evidence="11 12">FMUON74</strain>
    </source>
</reference>
<feature type="transmembrane region" description="Helical" evidence="9">
    <location>
        <begin position="120"/>
        <end position="137"/>
    </location>
</feature>
<keyword evidence="5" id="KW-0249">Electron transport</keyword>
<dbReference type="Proteomes" id="UP000516173">
    <property type="component" value="Chromosome"/>
</dbReference>
<keyword evidence="8 9" id="KW-0472">Membrane</keyword>
<feature type="transmembrane region" description="Helical" evidence="9">
    <location>
        <begin position="6"/>
        <end position="23"/>
    </location>
</feature>
<evidence type="ECO:0000313" key="11">
    <source>
        <dbReference type="EMBL" id="BCK53407.1"/>
    </source>
</evidence>
<keyword evidence="3" id="KW-1003">Cell membrane</keyword>
<evidence type="ECO:0000256" key="9">
    <source>
        <dbReference type="SAM" id="Phobius"/>
    </source>
</evidence>
<keyword evidence="2" id="KW-0813">Transport</keyword>
<gene>
    <name evidence="11" type="ORF">NWFMUON74_11790</name>
</gene>
<evidence type="ECO:0000256" key="3">
    <source>
        <dbReference type="ARBA" id="ARBA00022475"/>
    </source>
</evidence>
<dbReference type="InterPro" id="IPR023234">
    <property type="entry name" value="NarG-like_domain"/>
</dbReference>
<feature type="domain" description="NarG-like" evidence="10">
    <location>
        <begin position="4"/>
        <end position="209"/>
    </location>
</feature>
<dbReference type="Pfam" id="PF02665">
    <property type="entry name" value="Nitrate_red_gam"/>
    <property type="match status" value="1"/>
</dbReference>
<evidence type="ECO:0000256" key="1">
    <source>
        <dbReference type="ARBA" id="ARBA00004651"/>
    </source>
</evidence>
<evidence type="ECO:0000259" key="10">
    <source>
        <dbReference type="Pfam" id="PF02665"/>
    </source>
</evidence>
<dbReference type="GeneID" id="80345785"/>
<organism evidence="11 12">
    <name type="scientific">Nocardia wallacei</name>
    <dbReference type="NCBI Taxonomy" id="480035"/>
    <lineage>
        <taxon>Bacteria</taxon>
        <taxon>Bacillati</taxon>
        <taxon>Actinomycetota</taxon>
        <taxon>Actinomycetes</taxon>
        <taxon>Mycobacteriales</taxon>
        <taxon>Nocardiaceae</taxon>
        <taxon>Nocardia</taxon>
    </lineage>
</organism>
<accession>A0A7G1KDU3</accession>
<keyword evidence="4 9" id="KW-0812">Transmembrane</keyword>
<protein>
    <submittedName>
        <fullName evidence="11">Nitrate reductase subunit gamma</fullName>
    </submittedName>
</protein>
<keyword evidence="12" id="KW-1185">Reference proteome</keyword>
<dbReference type="GO" id="GO:0019645">
    <property type="term" value="P:anaerobic electron transport chain"/>
    <property type="evidence" value="ECO:0007669"/>
    <property type="project" value="TreeGrafter"/>
</dbReference>
<evidence type="ECO:0000256" key="6">
    <source>
        <dbReference type="ARBA" id="ARBA00022989"/>
    </source>
</evidence>
<dbReference type="PANTHER" id="PTHR30598:SF3">
    <property type="entry name" value="RESPIRATORY NITRATE REDUCTASE 1 GAMMA CHAIN"/>
    <property type="match status" value="1"/>
</dbReference>
<keyword evidence="7" id="KW-0560">Oxidoreductase</keyword>
<dbReference type="EMBL" id="AP023396">
    <property type="protein sequence ID" value="BCK53407.1"/>
    <property type="molecule type" value="Genomic_DNA"/>
</dbReference>